<accession>A0A078AWZ4</accession>
<dbReference type="InParanoid" id="A0A078AWZ4"/>
<dbReference type="Pfam" id="PF13833">
    <property type="entry name" value="EF-hand_8"/>
    <property type="match status" value="1"/>
</dbReference>
<keyword evidence="12" id="KW-1185">Reference proteome</keyword>
<dbReference type="Proteomes" id="UP000039865">
    <property type="component" value="Unassembled WGS sequence"/>
</dbReference>
<keyword evidence="6" id="KW-0966">Cell projection</keyword>
<proteinExistence type="inferred from homology"/>
<dbReference type="OMA" id="THNPRIN"/>
<feature type="domain" description="EF-hand" evidence="10">
    <location>
        <begin position="1536"/>
        <end position="1564"/>
    </location>
</feature>
<keyword evidence="4 7" id="KW-0175">Coiled coil</keyword>
<name>A0A078AWZ4_STYLE</name>
<dbReference type="PANTHER" id="PTHR14240">
    <property type="entry name" value="RETINITIS PIGMENTOSA GTPASE REGULATOR-INTERACTING PROTEIN"/>
    <property type="match status" value="1"/>
</dbReference>
<keyword evidence="3" id="KW-0106">Calcium</keyword>
<evidence type="ECO:0000313" key="11">
    <source>
        <dbReference type="EMBL" id="CDW86689.1"/>
    </source>
</evidence>
<dbReference type="InterPro" id="IPR002048">
    <property type="entry name" value="EF_hand_dom"/>
</dbReference>
<evidence type="ECO:0000256" key="6">
    <source>
        <dbReference type="ARBA" id="ARBA00023273"/>
    </source>
</evidence>
<sequence length="1564" mass="183995">MKAQKDSMRDDDYSRRREQMNSNIEHHGHCIPSKERKKNKSPKKKDIKPDFKNVNEKLLVLRDENIHLKSKKQELEDDVKLQKYILVQYLNISIAAKLKRQINTLKKDRILGAGGQLYNKIDEDLDKMIEDNLRLQDEEQDLTRKVKKLQKLRQTHISSTNTEINKKLRKTTDGYDVNRSRSPNKNHEFVLDVQSYRQHIEKSQKQIMELQREIEMSKRATTGSIAPEELIMQLREKELKVAQQKAKLEDLNDNLKLRYEMFSQNEAYQNGLIAELKQLKQDYIRLLDDNRSFEQQAELAKQFQQEVEEAQKQRDELQQQFGQVTKQPFFKREMDQNAFQQNNSLQNKSEELDKLIKDSKANFMTIDEEIRKLKEEEKNLKIDRDIYQDEIDRMRMQMDPSNLSLAEIQRRIHELDPSMFRQVMKDLHYDGDEPVWAKFDFLERLRIGPNNQPIDENDPHQLTKEIQRLKTEKSELAAELERVQKLLKMLVSVDKEHQDDNHKEINRLKSLIIGENQKINDLNLMINARSQKLLTITKQGGFTHGQLTAAGLAQLDQELEKLRHGVKDDDVLTEFSAVTDNSEISPQENYLDLIVSKAQFDKQRLSQLLGNRELLPGAVHTFISVDFYNHDSKPGPVSEGFEPNFSTQFCFKNNVDDFYVQYLEEKYITIDVFLQRAQKFLKIGTARLVLSKILERDLTFQAQEILYEGGELGSTFSIGKIFYKMRMRKPIDEAIKWYQQRVALKKKRDPNTIINQYSQNIDMYAKRKQKAITIQIVKCFDLRRPGQQYNSKQMMPFFHYTFFTFQYISPVLQGNSPIFEIQKTYEFELNDQFFEYMKSQILKIDFMDESVDLDSNQNDYIGSVRIPLNQLLVNEEFEDTLGLVDTENNETGKVQIRISCKDFTPYPYELNERDLDVEFKMSKITERDIILKIAKIFAESNSDIEIIFDMLLENGENNKISKQRFKTYLLQFMRVQEKEIDIFLKTNRYIQNKEYIELADFKNIFEIYILEARQKLYQEQNELQRKYKTAQSFNQSNSMGYGMQTTQNIKNPFMRDTINQRVNDTPGFEGYNQGFGSSSNRQQEELHKQLTNLSNYSGKAKMELEQKSKSILDIVKQQAYHLINEFQSQLPKGQEYASFEQYRQIFDKYCPNSDDVISFFGDHQIEMKFYFYETIMRISMDKVPDGRAPLLQLQQHQSRTHNPRINYIKEKIQKNLVSQGLDLHTLFKFLDKDKSKTLTIGELTMGMKNYLDDKEALELFMAIDKDNSNSISIDEIINECSMIHCVYVLDQLKKAIQTGVDLSVEKVFETVDNNKNGEMDIFEFNEMITLLHKDVEKFEVDAIFKHFDIKGTGKISKEDFKKALTVPMTLENKLKFVLHDFMTPIKTLMKKKKMTPEGLFEKFSRDKKVITIQDFKEIVKYLLQFELSEEETNLVINAINGFYAPEQSGVLTKLNFTNFFYKDFVVKSFASGNDTIARQALIRIKSTNQGKGIDMRKAIQPFLDSMAQSIDNQQAVINIRNLKMYLNCTYNLSTYDIENIIEYLDRDHNGFVGVLDFEKAVELR</sequence>
<reference evidence="11 12" key="1">
    <citation type="submission" date="2014-06" db="EMBL/GenBank/DDBJ databases">
        <authorList>
            <person name="Swart Estienne"/>
        </authorList>
    </citation>
    <scope>NUCLEOTIDE SEQUENCE [LARGE SCALE GENOMIC DNA]</scope>
    <source>
        <strain evidence="11 12">130c</strain>
    </source>
</reference>
<evidence type="ECO:0000259" key="9">
    <source>
        <dbReference type="PROSITE" id="PS50004"/>
    </source>
</evidence>
<evidence type="ECO:0000256" key="2">
    <source>
        <dbReference type="ARBA" id="ARBA00006042"/>
    </source>
</evidence>
<dbReference type="PROSITE" id="PS00018">
    <property type="entry name" value="EF_HAND_1"/>
    <property type="match status" value="4"/>
</dbReference>
<feature type="region of interest" description="Disordered" evidence="8">
    <location>
        <begin position="1"/>
        <end position="49"/>
    </location>
</feature>
<feature type="domain" description="EF-hand" evidence="10">
    <location>
        <begin position="1335"/>
        <end position="1370"/>
    </location>
</feature>
<dbReference type="SUPFAM" id="SSF49562">
    <property type="entry name" value="C2 domain (Calcium/lipid-binding domain, CaLB)"/>
    <property type="match status" value="2"/>
</dbReference>
<dbReference type="InterPro" id="IPR031139">
    <property type="entry name" value="RPGRIP1_fam"/>
</dbReference>
<feature type="domain" description="EF-hand" evidence="10">
    <location>
        <begin position="1299"/>
        <end position="1334"/>
    </location>
</feature>
<evidence type="ECO:0000256" key="7">
    <source>
        <dbReference type="SAM" id="Coils"/>
    </source>
</evidence>
<dbReference type="GO" id="GO:0005856">
    <property type="term" value="C:cytoskeleton"/>
    <property type="evidence" value="ECO:0007669"/>
    <property type="project" value="UniProtKB-ARBA"/>
</dbReference>
<evidence type="ECO:0000256" key="8">
    <source>
        <dbReference type="SAM" id="MobiDB-lite"/>
    </source>
</evidence>
<feature type="domain" description="EF-hand" evidence="10">
    <location>
        <begin position="1218"/>
        <end position="1253"/>
    </location>
</feature>
<evidence type="ECO:0000256" key="3">
    <source>
        <dbReference type="ARBA" id="ARBA00022837"/>
    </source>
</evidence>
<dbReference type="PROSITE" id="PS50222">
    <property type="entry name" value="EF_HAND_2"/>
    <property type="match status" value="4"/>
</dbReference>
<comment type="subcellular location">
    <subcellularLocation>
        <location evidence="1">Cell projection</location>
        <location evidence="1">Cilium</location>
    </subcellularLocation>
</comment>
<evidence type="ECO:0000256" key="4">
    <source>
        <dbReference type="ARBA" id="ARBA00023054"/>
    </source>
</evidence>
<dbReference type="InterPro" id="IPR035892">
    <property type="entry name" value="C2_domain_sf"/>
</dbReference>
<evidence type="ECO:0000313" key="12">
    <source>
        <dbReference type="Proteomes" id="UP000039865"/>
    </source>
</evidence>
<feature type="domain" description="C2" evidence="9">
    <location>
        <begin position="753"/>
        <end position="881"/>
    </location>
</feature>
<dbReference type="SUPFAM" id="SSF47473">
    <property type="entry name" value="EF-hand"/>
    <property type="match status" value="2"/>
</dbReference>
<dbReference type="InterPro" id="IPR021656">
    <property type="entry name" value="C2-C2_1"/>
</dbReference>
<organism evidence="11 12">
    <name type="scientific">Stylonychia lemnae</name>
    <name type="common">Ciliate</name>
    <dbReference type="NCBI Taxonomy" id="5949"/>
    <lineage>
        <taxon>Eukaryota</taxon>
        <taxon>Sar</taxon>
        <taxon>Alveolata</taxon>
        <taxon>Ciliophora</taxon>
        <taxon>Intramacronucleata</taxon>
        <taxon>Spirotrichea</taxon>
        <taxon>Stichotrichia</taxon>
        <taxon>Sporadotrichida</taxon>
        <taxon>Oxytrichidae</taxon>
        <taxon>Stylonychinae</taxon>
        <taxon>Stylonychia</taxon>
    </lineage>
</organism>
<dbReference type="Gene3D" id="1.10.238.10">
    <property type="entry name" value="EF-hand"/>
    <property type="match status" value="3"/>
</dbReference>
<dbReference type="PROSITE" id="PS50004">
    <property type="entry name" value="C2"/>
    <property type="match status" value="1"/>
</dbReference>
<dbReference type="InterPro" id="IPR018247">
    <property type="entry name" value="EF_Hand_1_Ca_BS"/>
</dbReference>
<feature type="coiled-coil region" evidence="7">
    <location>
        <begin position="118"/>
        <end position="155"/>
    </location>
</feature>
<dbReference type="OrthoDB" id="296561at2759"/>
<dbReference type="EMBL" id="CCKQ01014887">
    <property type="protein sequence ID" value="CDW86689.1"/>
    <property type="molecule type" value="Genomic_DNA"/>
</dbReference>
<evidence type="ECO:0000256" key="1">
    <source>
        <dbReference type="ARBA" id="ARBA00004138"/>
    </source>
</evidence>
<evidence type="ECO:0000259" key="10">
    <source>
        <dbReference type="PROSITE" id="PS50222"/>
    </source>
</evidence>
<dbReference type="InterPro" id="IPR000008">
    <property type="entry name" value="C2_dom"/>
</dbReference>
<dbReference type="GO" id="GO:0005509">
    <property type="term" value="F:calcium ion binding"/>
    <property type="evidence" value="ECO:0007669"/>
    <property type="project" value="InterPro"/>
</dbReference>
<dbReference type="InterPro" id="IPR011992">
    <property type="entry name" value="EF-hand-dom_pair"/>
</dbReference>
<dbReference type="Gene3D" id="2.60.40.150">
    <property type="entry name" value="C2 domain"/>
    <property type="match status" value="2"/>
</dbReference>
<feature type="coiled-coil region" evidence="7">
    <location>
        <begin position="193"/>
        <end position="397"/>
    </location>
</feature>
<gene>
    <name evidence="11" type="primary">Contig19132.g20292</name>
    <name evidence="11" type="ORF">STYLEM_15787</name>
</gene>
<feature type="compositionally biased region" description="Basic and acidic residues" evidence="8">
    <location>
        <begin position="1"/>
        <end position="34"/>
    </location>
</feature>
<dbReference type="SMART" id="SM00054">
    <property type="entry name" value="EFh"/>
    <property type="match status" value="5"/>
</dbReference>
<evidence type="ECO:0000256" key="5">
    <source>
        <dbReference type="ARBA" id="ARBA00023069"/>
    </source>
</evidence>
<comment type="similarity">
    <text evidence="2">Belongs to the RPGRIP1 family.</text>
</comment>
<feature type="compositionally biased region" description="Basic residues" evidence="8">
    <location>
        <begin position="35"/>
        <end position="46"/>
    </location>
</feature>
<protein>
    <submittedName>
        <fullName evidence="11">Protein fantom</fullName>
    </submittedName>
</protein>
<dbReference type="GO" id="GO:0005929">
    <property type="term" value="C:cilium"/>
    <property type="evidence" value="ECO:0007669"/>
    <property type="project" value="UniProtKB-SubCell"/>
</dbReference>
<dbReference type="Pfam" id="PF11618">
    <property type="entry name" value="C2-C2_1"/>
    <property type="match status" value="2"/>
</dbReference>
<keyword evidence="5" id="KW-0969">Cilium</keyword>